<dbReference type="Pfam" id="PF01844">
    <property type="entry name" value="HNH"/>
    <property type="match status" value="1"/>
</dbReference>
<evidence type="ECO:0000256" key="2">
    <source>
        <dbReference type="SAM" id="MobiDB-lite"/>
    </source>
</evidence>
<evidence type="ECO:0000259" key="3">
    <source>
        <dbReference type="SMART" id="SM00507"/>
    </source>
</evidence>
<dbReference type="Gene3D" id="1.10.30.50">
    <property type="match status" value="1"/>
</dbReference>
<dbReference type="CDD" id="cd00085">
    <property type="entry name" value="HNHc"/>
    <property type="match status" value="1"/>
</dbReference>
<sequence>MPEHLRALAGEPELTSAFEHQVTSRRAEAATITALLDYRARTAAHYAQEPLVTRSEADRAAVRDAARILGVSDRTATTILNTTQEAKCLLPHTWRAFCEGLIDLPRVRKTVDAAITSSLPDHLLRQLDQAVAEQAQRRSLSEFHHWLTRYTASLDPESYARACEKENQARFVRFQHQSHGMSYLQAYIPTLEAAAIEKRLKAAARGMDQPRPDGGTAGHRQAGSGAAETGGAGRGHAEPHDMESSPSEPGAAGHHTADAQSPDSSTTSPQAADPRTLAQREADLLTAWLRDGRVYDATVDAKIMIMIPEATLTGETDEPAMAADRSWMIPAHQARHLAANPEANHHWYQGHTRKDSRNAEYDLLSARYIGRYPPAHLRDALIFRDGTCQAGGCTISAERCDIDHQTPWEQGGETSADNLWALCRRHHRMKSHGFLHPPPQRSEPNPEPNPGRGADPAHTNSTHSPSAHLHIAHSPGAHSHTERWLSERVLSDHLPDGRQSADHTPAEDTPPAGLLTAADLIWRAAPVLYGLAA</sequence>
<comment type="caution">
    <text evidence="4">The sequence shown here is derived from an EMBL/GenBank/DDBJ whole genome shotgun (WGS) entry which is preliminary data.</text>
</comment>
<feature type="compositionally biased region" description="Polar residues" evidence="2">
    <location>
        <begin position="258"/>
        <end position="270"/>
    </location>
</feature>
<evidence type="ECO:0000313" key="4">
    <source>
        <dbReference type="EMBL" id="GAA4916560.1"/>
    </source>
</evidence>
<proteinExistence type="inferred from homology"/>
<evidence type="ECO:0000256" key="1">
    <source>
        <dbReference type="ARBA" id="ARBA00023450"/>
    </source>
</evidence>
<dbReference type="SMART" id="SM00507">
    <property type="entry name" value="HNHc"/>
    <property type="match status" value="1"/>
</dbReference>
<dbReference type="Pfam" id="PF02720">
    <property type="entry name" value="DUF222"/>
    <property type="match status" value="1"/>
</dbReference>
<dbReference type="InterPro" id="IPR003615">
    <property type="entry name" value="HNH_nuc"/>
</dbReference>
<feature type="region of interest" description="Disordered" evidence="2">
    <location>
        <begin position="431"/>
        <end position="483"/>
    </location>
</feature>
<keyword evidence="5" id="KW-1185">Reference proteome</keyword>
<comment type="similarity">
    <text evidence="1">Belongs to the Rv1128c/1148c/1588c/1702c/1945/3466 family.</text>
</comment>
<organism evidence="4 5">
    <name type="scientific">Nesterenkonia rhizosphaerae</name>
    <dbReference type="NCBI Taxonomy" id="1348272"/>
    <lineage>
        <taxon>Bacteria</taxon>
        <taxon>Bacillati</taxon>
        <taxon>Actinomycetota</taxon>
        <taxon>Actinomycetes</taxon>
        <taxon>Micrococcales</taxon>
        <taxon>Micrococcaceae</taxon>
        <taxon>Nesterenkonia</taxon>
    </lineage>
</organism>
<evidence type="ECO:0000313" key="5">
    <source>
        <dbReference type="Proteomes" id="UP001500368"/>
    </source>
</evidence>
<reference evidence="5" key="1">
    <citation type="journal article" date="2019" name="Int. J. Syst. Evol. Microbiol.">
        <title>The Global Catalogue of Microorganisms (GCM) 10K type strain sequencing project: providing services to taxonomists for standard genome sequencing and annotation.</title>
        <authorList>
            <consortium name="The Broad Institute Genomics Platform"/>
            <consortium name="The Broad Institute Genome Sequencing Center for Infectious Disease"/>
            <person name="Wu L."/>
            <person name="Ma J."/>
        </authorList>
    </citation>
    <scope>NUCLEOTIDE SEQUENCE [LARGE SCALE GENOMIC DNA]</scope>
    <source>
        <strain evidence="5">JCM 19129</strain>
    </source>
</reference>
<dbReference type="EMBL" id="BAABLW010000005">
    <property type="protein sequence ID" value="GAA4916560.1"/>
    <property type="molecule type" value="Genomic_DNA"/>
</dbReference>
<dbReference type="Proteomes" id="UP001500368">
    <property type="component" value="Unassembled WGS sequence"/>
</dbReference>
<dbReference type="InterPro" id="IPR003870">
    <property type="entry name" value="DUF222"/>
</dbReference>
<dbReference type="InterPro" id="IPR002711">
    <property type="entry name" value="HNH"/>
</dbReference>
<feature type="compositionally biased region" description="Pro residues" evidence="2">
    <location>
        <begin position="436"/>
        <end position="449"/>
    </location>
</feature>
<gene>
    <name evidence="4" type="ORF">GCM10025790_09840</name>
</gene>
<protein>
    <recommendedName>
        <fullName evidence="3">HNH nuclease domain-containing protein</fullName>
    </recommendedName>
</protein>
<feature type="domain" description="HNH nuclease" evidence="3">
    <location>
        <begin position="376"/>
        <end position="428"/>
    </location>
</feature>
<accession>A0ABP9FX49</accession>
<name>A0ABP9FX49_9MICC</name>
<feature type="region of interest" description="Disordered" evidence="2">
    <location>
        <begin position="204"/>
        <end position="274"/>
    </location>
</feature>